<evidence type="ECO:0000256" key="3">
    <source>
        <dbReference type="ARBA" id="ARBA00022448"/>
    </source>
</evidence>
<feature type="transmembrane region" description="Helical" evidence="8">
    <location>
        <begin position="72"/>
        <end position="92"/>
    </location>
</feature>
<feature type="transmembrane region" description="Helical" evidence="8">
    <location>
        <begin position="179"/>
        <end position="198"/>
    </location>
</feature>
<evidence type="ECO:0000256" key="5">
    <source>
        <dbReference type="ARBA" id="ARBA00022692"/>
    </source>
</evidence>
<evidence type="ECO:0000256" key="7">
    <source>
        <dbReference type="ARBA" id="ARBA00023136"/>
    </source>
</evidence>
<evidence type="ECO:0000256" key="6">
    <source>
        <dbReference type="ARBA" id="ARBA00022989"/>
    </source>
</evidence>
<dbReference type="AlphaFoldDB" id="A0A142BFC3"/>
<proteinExistence type="inferred from homology"/>
<comment type="similarity">
    <text evidence="2">Belongs to the EamA transporter family.</text>
</comment>
<dbReference type="PANTHER" id="PTHR22911:SF137">
    <property type="entry name" value="SOLUTE CARRIER FAMILY 35 MEMBER G2-RELATED"/>
    <property type="match status" value="1"/>
</dbReference>
<evidence type="ECO:0000256" key="8">
    <source>
        <dbReference type="SAM" id="Phobius"/>
    </source>
</evidence>
<sequence>MSDQKDYSGFNVALMAFSFWGLIPLYFKLLSHVPPTEVLGHRVLWSVVLLFGLMLIKRQLPQFLAILKSPATMAWLSLSAVLVAANWLGFIWGVSNNRVLQTSLGYFINPLLSVLLGFVFLGERLNKTQLLAVALAAIAVIIQTIMLGEVPWLSLGIAGSFGLYGLIRKRTVVSALPGLAFETLFLLPIALIYFTTLYQSGDYHFRMDDPATSVLLALAGFVTTFPLICFNMAAKKLPLSTLGLMQYIVPTMSFLFGVFLFKEPFTQAQLICFGIIWIALIIFSTDSLRQHRKTERQLADSSSDSVNTTKEKTVNS</sequence>
<feature type="transmembrane region" description="Helical" evidence="8">
    <location>
        <begin position="39"/>
        <end position="56"/>
    </location>
</feature>
<keyword evidence="4" id="KW-1003">Cell membrane</keyword>
<dbReference type="Proteomes" id="UP000071065">
    <property type="component" value="Chromosome"/>
</dbReference>
<evidence type="ECO:0000256" key="2">
    <source>
        <dbReference type="ARBA" id="ARBA00007362"/>
    </source>
</evidence>
<accession>A0A142BFC3</accession>
<evidence type="ECO:0000313" key="10">
    <source>
        <dbReference type="EMBL" id="AMO57449.1"/>
    </source>
</evidence>
<dbReference type="PANTHER" id="PTHR22911">
    <property type="entry name" value="ACYL-MALONYL CONDENSING ENZYME-RELATED"/>
    <property type="match status" value="1"/>
</dbReference>
<feature type="transmembrane region" description="Helical" evidence="8">
    <location>
        <begin position="128"/>
        <end position="146"/>
    </location>
</feature>
<evidence type="ECO:0000256" key="1">
    <source>
        <dbReference type="ARBA" id="ARBA00004651"/>
    </source>
</evidence>
<reference evidence="10" key="2">
    <citation type="journal article" date="2016" name="Front. Microbiol.">
        <title>Genomic Insight into the Host-Endosymbiont Relationship of Endozoicomonas montiporae CL-33(T) with its Coral Host.</title>
        <authorList>
            <person name="Ding J.-Y."/>
            <person name="Shiu J.-H."/>
            <person name="Chen W.-M."/>
            <person name="Chiang Y.-R."/>
            <person name="Tang S.-L."/>
        </authorList>
    </citation>
    <scope>NUCLEOTIDE SEQUENCE [LARGE SCALE GENOMIC DNA]</scope>
    <source>
        <strain evidence="10">CL-33</strain>
    </source>
</reference>
<protein>
    <submittedName>
        <fullName evidence="10">RarD protein</fullName>
    </submittedName>
</protein>
<keyword evidence="3" id="KW-0813">Transport</keyword>
<dbReference type="EMBL" id="CP013251">
    <property type="protein sequence ID" value="AMO57449.1"/>
    <property type="molecule type" value="Genomic_DNA"/>
</dbReference>
<name>A0A142BFC3_9GAMM</name>
<keyword evidence="5 8" id="KW-0812">Transmembrane</keyword>
<dbReference type="NCBIfam" id="TIGR00688">
    <property type="entry name" value="rarD"/>
    <property type="match status" value="1"/>
</dbReference>
<dbReference type="Gene3D" id="1.10.3730.20">
    <property type="match status" value="1"/>
</dbReference>
<dbReference type="SUPFAM" id="SSF103481">
    <property type="entry name" value="Multidrug resistance efflux transporter EmrE"/>
    <property type="match status" value="2"/>
</dbReference>
<keyword evidence="7 8" id="KW-0472">Membrane</keyword>
<feature type="transmembrane region" description="Helical" evidence="8">
    <location>
        <begin position="267"/>
        <end position="288"/>
    </location>
</feature>
<dbReference type="RefSeq" id="WP_236632027.1">
    <property type="nucleotide sequence ID" value="NZ_CP013251.1"/>
</dbReference>
<comment type="subcellular location">
    <subcellularLocation>
        <location evidence="1">Cell membrane</location>
        <topology evidence="1">Multi-pass membrane protein</topology>
    </subcellularLocation>
</comment>
<gene>
    <name evidence="10" type="primary">rarD</name>
    <name evidence="10" type="ORF">EZMO1_3461</name>
</gene>
<feature type="domain" description="EamA" evidence="9">
    <location>
        <begin position="155"/>
        <end position="284"/>
    </location>
</feature>
<feature type="transmembrane region" description="Helical" evidence="8">
    <location>
        <begin position="152"/>
        <end position="167"/>
    </location>
</feature>
<feature type="transmembrane region" description="Helical" evidence="8">
    <location>
        <begin position="104"/>
        <end position="121"/>
    </location>
</feature>
<organism evidence="10">
    <name type="scientific">Endozoicomonas montiporae CL-33</name>
    <dbReference type="NCBI Taxonomy" id="570277"/>
    <lineage>
        <taxon>Bacteria</taxon>
        <taxon>Pseudomonadati</taxon>
        <taxon>Pseudomonadota</taxon>
        <taxon>Gammaproteobacteria</taxon>
        <taxon>Oceanospirillales</taxon>
        <taxon>Endozoicomonadaceae</taxon>
        <taxon>Endozoicomonas</taxon>
    </lineage>
</organism>
<dbReference type="InterPro" id="IPR000620">
    <property type="entry name" value="EamA_dom"/>
</dbReference>
<dbReference type="STRING" id="570277.EZMO1_3461"/>
<keyword evidence="6 8" id="KW-1133">Transmembrane helix</keyword>
<feature type="domain" description="EamA" evidence="9">
    <location>
        <begin position="12"/>
        <end position="142"/>
    </location>
</feature>
<feature type="transmembrane region" description="Helical" evidence="8">
    <location>
        <begin position="242"/>
        <end position="261"/>
    </location>
</feature>
<evidence type="ECO:0000259" key="9">
    <source>
        <dbReference type="Pfam" id="PF00892"/>
    </source>
</evidence>
<feature type="transmembrane region" description="Helical" evidence="8">
    <location>
        <begin position="7"/>
        <end position="27"/>
    </location>
</feature>
<dbReference type="Pfam" id="PF00892">
    <property type="entry name" value="EamA"/>
    <property type="match status" value="2"/>
</dbReference>
<dbReference type="GO" id="GO:0005886">
    <property type="term" value="C:plasma membrane"/>
    <property type="evidence" value="ECO:0007669"/>
    <property type="project" value="UniProtKB-SubCell"/>
</dbReference>
<dbReference type="KEGG" id="emp:EZMO1_3461"/>
<dbReference type="InterPro" id="IPR037185">
    <property type="entry name" value="EmrE-like"/>
</dbReference>
<evidence type="ECO:0000256" key="4">
    <source>
        <dbReference type="ARBA" id="ARBA00022475"/>
    </source>
</evidence>
<reference evidence="10" key="1">
    <citation type="submission" date="2015-11" db="EMBL/GenBank/DDBJ databases">
        <authorList>
            <person name="Zhang Y."/>
            <person name="Guo Z."/>
        </authorList>
    </citation>
    <scope>NUCLEOTIDE SEQUENCE</scope>
    <source>
        <strain evidence="10">CL-33</strain>
    </source>
</reference>
<dbReference type="InterPro" id="IPR004626">
    <property type="entry name" value="RarD"/>
</dbReference>
<feature type="transmembrane region" description="Helical" evidence="8">
    <location>
        <begin position="210"/>
        <end position="230"/>
    </location>
</feature>
<dbReference type="PATRIC" id="fig|570277.3.peg.3723"/>